<name>A0A859FCN5_9BACI</name>
<dbReference type="AlphaFoldDB" id="A0A859FCN5"/>
<dbReference type="CDD" id="cd06423">
    <property type="entry name" value="CESA_like"/>
    <property type="match status" value="1"/>
</dbReference>
<accession>A0A859FCN5</accession>
<evidence type="ECO:0000313" key="14">
    <source>
        <dbReference type="Proteomes" id="UP000318138"/>
    </source>
</evidence>
<evidence type="ECO:0000256" key="1">
    <source>
        <dbReference type="ARBA" id="ARBA00004236"/>
    </source>
</evidence>
<evidence type="ECO:0000256" key="7">
    <source>
        <dbReference type="ARBA" id="ARBA00037281"/>
    </source>
</evidence>
<dbReference type="RefSeq" id="WP_176008587.1">
    <property type="nucleotide sequence ID" value="NZ_CP041372.2"/>
</dbReference>
<feature type="domain" description="Glycosyltransferase 2-like" evidence="12">
    <location>
        <begin position="45"/>
        <end position="158"/>
    </location>
</feature>
<dbReference type="KEGG" id="psua:FLK61_27770"/>
<reference evidence="14" key="1">
    <citation type="submission" date="2019-07" db="EMBL/GenBank/DDBJ databases">
        <title>Bacillus alkalisoli sp. nov. isolated from saline soil.</title>
        <authorList>
            <person name="Sun J.-Q."/>
            <person name="Xu L."/>
        </authorList>
    </citation>
    <scope>NUCLEOTIDE SEQUENCE [LARGE SCALE GENOMIC DNA]</scope>
    <source>
        <strain evidence="14">M4U3P1</strain>
    </source>
</reference>
<evidence type="ECO:0000256" key="11">
    <source>
        <dbReference type="SAM" id="Phobius"/>
    </source>
</evidence>
<dbReference type="GO" id="GO:0005886">
    <property type="term" value="C:plasma membrane"/>
    <property type="evidence" value="ECO:0007669"/>
    <property type="project" value="UniProtKB-SubCell"/>
</dbReference>
<comment type="subcellular location">
    <subcellularLocation>
        <location evidence="1">Cell membrane</location>
    </subcellularLocation>
</comment>
<keyword evidence="6 11" id="KW-0472">Membrane</keyword>
<keyword evidence="11" id="KW-1133">Transmembrane helix</keyword>
<comment type="pathway">
    <text evidence="8">Carotenoid biosynthesis; staphyloxanthin biosynthesis; staphyloxanthin from farnesyl diphosphate: step 4/5.</text>
</comment>
<dbReference type="GO" id="GO:0016757">
    <property type="term" value="F:glycosyltransferase activity"/>
    <property type="evidence" value="ECO:0007669"/>
    <property type="project" value="UniProtKB-KW"/>
</dbReference>
<dbReference type="Proteomes" id="UP000318138">
    <property type="component" value="Chromosome"/>
</dbReference>
<feature type="transmembrane region" description="Helical" evidence="11">
    <location>
        <begin position="6"/>
        <end position="23"/>
    </location>
</feature>
<comment type="function">
    <text evidence="7">Catalyzes the glycosylation of 4,4'-diaponeurosporenoate, i.e. the esterification of glucose at the C1'' position with the carboxyl group of 4,4'-diaponeurosporenic acid, to form glycosyl-4,4'-diaponeurosporenoate. This is a step in the biosynthesis of staphyloxanthin, an orange pigment present in most staphylococci strains.</text>
</comment>
<evidence type="ECO:0000256" key="3">
    <source>
        <dbReference type="ARBA" id="ARBA00022676"/>
    </source>
</evidence>
<comment type="similarity">
    <text evidence="9">Belongs to the glycosyltransferase 2 family. CrtQ subfamily.</text>
</comment>
<gene>
    <name evidence="13" type="ORF">FLK61_27770</name>
</gene>
<dbReference type="PANTHER" id="PTHR43646:SF2">
    <property type="entry name" value="GLYCOSYLTRANSFERASE 2-LIKE DOMAIN-CONTAINING PROTEIN"/>
    <property type="match status" value="1"/>
</dbReference>
<dbReference type="Gene3D" id="3.90.550.10">
    <property type="entry name" value="Spore Coat Polysaccharide Biosynthesis Protein SpsA, Chain A"/>
    <property type="match status" value="1"/>
</dbReference>
<keyword evidence="5" id="KW-0125">Carotenoid biosynthesis</keyword>
<evidence type="ECO:0000256" key="4">
    <source>
        <dbReference type="ARBA" id="ARBA00022679"/>
    </source>
</evidence>
<proteinExistence type="inferred from homology"/>
<keyword evidence="3" id="KW-0328">Glycosyltransferase</keyword>
<dbReference type="PANTHER" id="PTHR43646">
    <property type="entry name" value="GLYCOSYLTRANSFERASE"/>
    <property type="match status" value="1"/>
</dbReference>
<protein>
    <recommendedName>
        <fullName evidence="10">4,4'-diaponeurosporenoate glycosyltransferase</fullName>
    </recommendedName>
</protein>
<evidence type="ECO:0000259" key="12">
    <source>
        <dbReference type="Pfam" id="PF00535"/>
    </source>
</evidence>
<keyword evidence="4 13" id="KW-0808">Transferase</keyword>
<feature type="transmembrane region" description="Helical" evidence="11">
    <location>
        <begin position="329"/>
        <end position="347"/>
    </location>
</feature>
<feature type="transmembrane region" description="Helical" evidence="11">
    <location>
        <begin position="305"/>
        <end position="323"/>
    </location>
</feature>
<organism evidence="13 14">
    <name type="scientific">Paenalkalicoccus suaedae</name>
    <dbReference type="NCBI Taxonomy" id="2592382"/>
    <lineage>
        <taxon>Bacteria</taxon>
        <taxon>Bacillati</taxon>
        <taxon>Bacillota</taxon>
        <taxon>Bacilli</taxon>
        <taxon>Bacillales</taxon>
        <taxon>Bacillaceae</taxon>
        <taxon>Paenalkalicoccus</taxon>
    </lineage>
</organism>
<dbReference type="InterPro" id="IPR001173">
    <property type="entry name" value="Glyco_trans_2-like"/>
</dbReference>
<dbReference type="GO" id="GO:0016117">
    <property type="term" value="P:carotenoid biosynthetic process"/>
    <property type="evidence" value="ECO:0007669"/>
    <property type="project" value="UniProtKB-KW"/>
</dbReference>
<sequence>MIFISIIVFVIATIVCIQWFIGIRKIPILNQITGNTLTKTTSTVSMIVAARNEEKHIYEAVSTMLDQVYPHVEVIVVDDRSEDDTFRLLNELKATHKNRKRLRIVQVTSLPNGWLGKNHALYQGYLASKSDYLLFTDADITFHHRTLQKVMAYTDNMNIDHLALIPQNLKGTLFYRGFLSYWSILGVWNFIQLRHAGVGAFNLINRRVYEDIGTHIEVAMAPDDDLKLGKQVVKKGYRQQLGFGNGLVFVQWYENIPQVINGLEKNLFAFMRYNLGLAGFFSIAIILLHTSPFIAIFYTEGFTQLFLLAALLIYLFMYVFNQPYSNDSWLFFLLMPINGILFTYCLLRSAYKTLRQGGVKWRGTTYSMKDLRK</sequence>
<dbReference type="Pfam" id="PF00535">
    <property type="entry name" value="Glycos_transf_2"/>
    <property type="match status" value="1"/>
</dbReference>
<evidence type="ECO:0000256" key="2">
    <source>
        <dbReference type="ARBA" id="ARBA00022475"/>
    </source>
</evidence>
<keyword evidence="2" id="KW-1003">Cell membrane</keyword>
<keyword evidence="11" id="KW-0812">Transmembrane</keyword>
<evidence type="ECO:0000256" key="8">
    <source>
        <dbReference type="ARBA" id="ARBA00037904"/>
    </source>
</evidence>
<dbReference type="InterPro" id="IPR029044">
    <property type="entry name" value="Nucleotide-diphossugar_trans"/>
</dbReference>
<evidence type="ECO:0000256" key="10">
    <source>
        <dbReference type="ARBA" id="ARBA00040345"/>
    </source>
</evidence>
<keyword evidence="14" id="KW-1185">Reference proteome</keyword>
<feature type="transmembrane region" description="Helical" evidence="11">
    <location>
        <begin position="275"/>
        <end position="298"/>
    </location>
</feature>
<evidence type="ECO:0000256" key="9">
    <source>
        <dbReference type="ARBA" id="ARBA00038120"/>
    </source>
</evidence>
<dbReference type="SUPFAM" id="SSF53448">
    <property type="entry name" value="Nucleotide-diphospho-sugar transferases"/>
    <property type="match status" value="1"/>
</dbReference>
<dbReference type="EMBL" id="CP041372">
    <property type="protein sequence ID" value="QKS70551.1"/>
    <property type="molecule type" value="Genomic_DNA"/>
</dbReference>
<evidence type="ECO:0000256" key="6">
    <source>
        <dbReference type="ARBA" id="ARBA00023136"/>
    </source>
</evidence>
<evidence type="ECO:0000313" key="13">
    <source>
        <dbReference type="EMBL" id="QKS70551.1"/>
    </source>
</evidence>
<evidence type="ECO:0000256" key="5">
    <source>
        <dbReference type="ARBA" id="ARBA00022746"/>
    </source>
</evidence>